<name>A0A1I5IVT8_9HYPH</name>
<dbReference type="InterPro" id="IPR046342">
    <property type="entry name" value="CBS_dom_sf"/>
</dbReference>
<dbReference type="InterPro" id="IPR051257">
    <property type="entry name" value="Diverse_CBS-Domain"/>
</dbReference>
<dbReference type="Pfam" id="PF00571">
    <property type="entry name" value="CBS"/>
    <property type="match status" value="2"/>
</dbReference>
<protein>
    <submittedName>
        <fullName evidence="4">CBS domain-containing protein</fullName>
    </submittedName>
</protein>
<dbReference type="AlphaFoldDB" id="A0A1I5IVT8"/>
<dbReference type="SMART" id="SM00116">
    <property type="entry name" value="CBS"/>
    <property type="match status" value="2"/>
</dbReference>
<evidence type="ECO:0000313" key="5">
    <source>
        <dbReference type="Proteomes" id="UP000199236"/>
    </source>
</evidence>
<dbReference type="PANTHER" id="PTHR43080:SF2">
    <property type="entry name" value="CBS DOMAIN-CONTAINING PROTEIN"/>
    <property type="match status" value="1"/>
</dbReference>
<dbReference type="PROSITE" id="PS51371">
    <property type="entry name" value="CBS"/>
    <property type="match status" value="2"/>
</dbReference>
<reference evidence="4 5" key="1">
    <citation type="submission" date="2016-10" db="EMBL/GenBank/DDBJ databases">
        <authorList>
            <person name="de Groot N.N."/>
        </authorList>
    </citation>
    <scope>NUCLEOTIDE SEQUENCE [LARGE SCALE GENOMIC DNA]</scope>
    <source>
        <strain evidence="4 5">CGMCC 1.9157</strain>
    </source>
</reference>
<dbReference type="Gene3D" id="3.10.580.10">
    <property type="entry name" value="CBS-domain"/>
    <property type="match status" value="1"/>
</dbReference>
<dbReference type="InterPro" id="IPR000644">
    <property type="entry name" value="CBS_dom"/>
</dbReference>
<proteinExistence type="predicted"/>
<keyword evidence="5" id="KW-1185">Reference proteome</keyword>
<evidence type="ECO:0000313" key="4">
    <source>
        <dbReference type="EMBL" id="SFO64694.1"/>
    </source>
</evidence>
<sequence>MPCIDAMVDKVVSLTPDQTVEEAMKVLETRQIRTAPVLDENNILLGMFGFESLLKQMLPVSVRMPSGLQRLGFVRGAKPDIARRLRSIKAQSLTDAMNRDPIVLSPDLSVWEGIRKLAKHGSPLPVVENGTNRFLGIVTEQSAIAELERDEYSSR</sequence>
<dbReference type="SUPFAM" id="SSF54631">
    <property type="entry name" value="CBS-domain pair"/>
    <property type="match status" value="1"/>
</dbReference>
<feature type="domain" description="CBS" evidence="3">
    <location>
        <begin position="7"/>
        <end position="66"/>
    </location>
</feature>
<dbReference type="PANTHER" id="PTHR43080">
    <property type="entry name" value="CBS DOMAIN-CONTAINING PROTEIN CBSX3, MITOCHONDRIAL"/>
    <property type="match status" value="1"/>
</dbReference>
<organism evidence="4 5">
    <name type="scientific">Cohaesibacter marisflavi</name>
    <dbReference type="NCBI Taxonomy" id="655353"/>
    <lineage>
        <taxon>Bacteria</taxon>
        <taxon>Pseudomonadati</taxon>
        <taxon>Pseudomonadota</taxon>
        <taxon>Alphaproteobacteria</taxon>
        <taxon>Hyphomicrobiales</taxon>
        <taxon>Cohaesibacteraceae</taxon>
    </lineage>
</organism>
<evidence type="ECO:0000256" key="1">
    <source>
        <dbReference type="ARBA" id="ARBA00023122"/>
    </source>
</evidence>
<evidence type="ECO:0000259" key="3">
    <source>
        <dbReference type="PROSITE" id="PS51371"/>
    </source>
</evidence>
<dbReference type="EMBL" id="FOVR01000010">
    <property type="protein sequence ID" value="SFO64694.1"/>
    <property type="molecule type" value="Genomic_DNA"/>
</dbReference>
<accession>A0A1I5IVT8</accession>
<dbReference type="Proteomes" id="UP000199236">
    <property type="component" value="Unassembled WGS sequence"/>
</dbReference>
<dbReference type="STRING" id="655353.SAMN04488056_11015"/>
<evidence type="ECO:0000256" key="2">
    <source>
        <dbReference type="PROSITE-ProRule" id="PRU00703"/>
    </source>
</evidence>
<gene>
    <name evidence="4" type="ORF">SAMN04488056_11015</name>
</gene>
<feature type="domain" description="CBS" evidence="3">
    <location>
        <begin position="97"/>
        <end position="154"/>
    </location>
</feature>
<keyword evidence="1 2" id="KW-0129">CBS domain</keyword>